<dbReference type="InterPro" id="IPR036737">
    <property type="entry name" value="OmpA-like_sf"/>
</dbReference>
<dbReference type="CDD" id="cd07185">
    <property type="entry name" value="OmpA_C-like"/>
    <property type="match status" value="1"/>
</dbReference>
<evidence type="ECO:0000256" key="1">
    <source>
        <dbReference type="PROSITE-ProRule" id="PRU00473"/>
    </source>
</evidence>
<dbReference type="Gene3D" id="3.30.1330.60">
    <property type="entry name" value="OmpA-like domain"/>
    <property type="match status" value="1"/>
</dbReference>
<accession>A0ABX5NMS1</accession>
<keyword evidence="1" id="KW-0472">Membrane</keyword>
<keyword evidence="3" id="KW-0966">Cell projection</keyword>
<keyword evidence="4" id="KW-1185">Reference proteome</keyword>
<dbReference type="RefSeq" id="WP_110793199.1">
    <property type="nucleotide sequence ID" value="NZ_QJRY01000007.1"/>
</dbReference>
<proteinExistence type="predicted"/>
<dbReference type="InterPro" id="IPR050330">
    <property type="entry name" value="Bact_OuterMem_StrucFunc"/>
</dbReference>
<evidence type="ECO:0000313" key="4">
    <source>
        <dbReference type="Proteomes" id="UP000247536"/>
    </source>
</evidence>
<evidence type="ECO:0000259" key="2">
    <source>
        <dbReference type="PROSITE" id="PS51123"/>
    </source>
</evidence>
<feature type="domain" description="OmpA-like" evidence="2">
    <location>
        <begin position="63"/>
        <end position="183"/>
    </location>
</feature>
<protein>
    <submittedName>
        <fullName evidence="3">Flagellar motor protein MotB</fullName>
    </submittedName>
</protein>
<keyword evidence="3" id="KW-0282">Flagellum</keyword>
<comment type="caution">
    <text evidence="3">The sequence shown here is derived from an EMBL/GenBank/DDBJ whole genome shotgun (WGS) entry which is preliminary data.</text>
</comment>
<gene>
    <name evidence="3" type="ORF">DMY87_18900</name>
</gene>
<dbReference type="SUPFAM" id="SSF103088">
    <property type="entry name" value="OmpA-like"/>
    <property type="match status" value="1"/>
</dbReference>
<dbReference type="EMBL" id="QJRY01000007">
    <property type="protein sequence ID" value="PYB71411.1"/>
    <property type="molecule type" value="Genomic_DNA"/>
</dbReference>
<dbReference type="Pfam" id="PF00691">
    <property type="entry name" value="OmpA"/>
    <property type="match status" value="1"/>
</dbReference>
<name>A0ABX5NMS1_9HYPH</name>
<dbReference type="PANTHER" id="PTHR30329:SF21">
    <property type="entry name" value="LIPOPROTEIN YIAD-RELATED"/>
    <property type="match status" value="1"/>
</dbReference>
<dbReference type="PROSITE" id="PS51123">
    <property type="entry name" value="OMPA_2"/>
    <property type="match status" value="1"/>
</dbReference>
<dbReference type="InterPro" id="IPR006665">
    <property type="entry name" value="OmpA-like"/>
</dbReference>
<organism evidence="3 4">
    <name type="scientific">Rhizobium wuzhouense</name>
    <dbReference type="NCBI Taxonomy" id="1986026"/>
    <lineage>
        <taxon>Bacteria</taxon>
        <taxon>Pseudomonadati</taxon>
        <taxon>Pseudomonadota</taxon>
        <taxon>Alphaproteobacteria</taxon>
        <taxon>Hyphomicrobiales</taxon>
        <taxon>Rhizobiaceae</taxon>
        <taxon>Rhizobium/Agrobacterium group</taxon>
        <taxon>Rhizobium</taxon>
    </lineage>
</organism>
<keyword evidence="3" id="KW-0969">Cilium</keyword>
<dbReference type="PANTHER" id="PTHR30329">
    <property type="entry name" value="STATOR ELEMENT OF FLAGELLAR MOTOR COMPLEX"/>
    <property type="match status" value="1"/>
</dbReference>
<sequence length="185" mass="20928">MKRRAFLAGVGVSATLASIKVGLAQEGPSEEMILRRLDAAPLRQIAPESRVTLNEFKRRPDLRRAAPSIDIQAINFATGSAEIPRSEYRKVQQIARAMEQILRRRRGVRFLIEGHTDAVGTAMSNQILSERRAASLRLVLAREFGVPPRLLETVGYGEDFLLVPTEAPDWRNRRVTLRRIDDFIR</sequence>
<dbReference type="Proteomes" id="UP000247536">
    <property type="component" value="Unassembled WGS sequence"/>
</dbReference>
<evidence type="ECO:0000313" key="3">
    <source>
        <dbReference type="EMBL" id="PYB71411.1"/>
    </source>
</evidence>
<reference evidence="3 4" key="1">
    <citation type="submission" date="2018-06" db="EMBL/GenBank/DDBJ databases">
        <title>Rhizobium wuzhouense sp. nov., isolated from roots of Oryza officinalis.</title>
        <authorList>
            <person name="Yuan T."/>
        </authorList>
    </citation>
    <scope>NUCLEOTIDE SEQUENCE [LARGE SCALE GENOMIC DNA]</scope>
    <source>
        <strain evidence="3 4">W44</strain>
    </source>
</reference>